<feature type="domain" description="PH" evidence="2">
    <location>
        <begin position="410"/>
        <end position="456"/>
    </location>
</feature>
<evidence type="ECO:0000259" key="2">
    <source>
        <dbReference type="PROSITE" id="PS50003"/>
    </source>
</evidence>
<feature type="domain" description="Ras-GEF" evidence="3">
    <location>
        <begin position="63"/>
        <end position="294"/>
    </location>
</feature>
<evidence type="ECO:0000313" key="5">
    <source>
        <dbReference type="Proteomes" id="UP000791440"/>
    </source>
</evidence>
<dbReference type="Pfam" id="PF00617">
    <property type="entry name" value="RasGEF"/>
    <property type="match status" value="1"/>
</dbReference>
<keyword evidence="5" id="KW-1185">Reference proteome</keyword>
<proteinExistence type="predicted"/>
<evidence type="ECO:0000313" key="4">
    <source>
        <dbReference type="EMBL" id="KAG6452465.1"/>
    </source>
</evidence>
<protein>
    <recommendedName>
        <fullName evidence="6">Ras-specific guanine nucleotide-releasing factor RalGPS2</fullName>
    </recommendedName>
</protein>
<dbReference type="PROSITE" id="PS50009">
    <property type="entry name" value="RASGEF_CAT"/>
    <property type="match status" value="1"/>
</dbReference>
<dbReference type="GO" id="GO:0007265">
    <property type="term" value="P:Ras protein signal transduction"/>
    <property type="evidence" value="ECO:0007669"/>
    <property type="project" value="TreeGrafter"/>
</dbReference>
<dbReference type="EMBL" id="JH668425">
    <property type="protein sequence ID" value="KAG6452465.1"/>
    <property type="molecule type" value="Genomic_DNA"/>
</dbReference>
<dbReference type="AlphaFoldDB" id="A0A922CMF0"/>
<dbReference type="InterPro" id="IPR008937">
    <property type="entry name" value="Ras-like_GEF"/>
</dbReference>
<organism evidence="4 5">
    <name type="scientific">Manduca sexta</name>
    <name type="common">Tobacco hawkmoth</name>
    <name type="synonym">Tobacco hornworm</name>
    <dbReference type="NCBI Taxonomy" id="7130"/>
    <lineage>
        <taxon>Eukaryota</taxon>
        <taxon>Metazoa</taxon>
        <taxon>Ecdysozoa</taxon>
        <taxon>Arthropoda</taxon>
        <taxon>Hexapoda</taxon>
        <taxon>Insecta</taxon>
        <taxon>Pterygota</taxon>
        <taxon>Neoptera</taxon>
        <taxon>Endopterygota</taxon>
        <taxon>Lepidoptera</taxon>
        <taxon>Glossata</taxon>
        <taxon>Ditrysia</taxon>
        <taxon>Bombycoidea</taxon>
        <taxon>Sphingidae</taxon>
        <taxon>Sphinginae</taxon>
        <taxon>Sphingini</taxon>
        <taxon>Manduca</taxon>
    </lineage>
</organism>
<dbReference type="InterPro" id="IPR001895">
    <property type="entry name" value="RASGEF_cat_dom"/>
</dbReference>
<name>A0A922CMF0_MANSE</name>
<dbReference type="Proteomes" id="UP000791440">
    <property type="component" value="Unassembled WGS sequence"/>
</dbReference>
<evidence type="ECO:0000259" key="3">
    <source>
        <dbReference type="PROSITE" id="PS50009"/>
    </source>
</evidence>
<reference evidence="4" key="1">
    <citation type="journal article" date="2016" name="Insect Biochem. Mol. Biol.">
        <title>Multifaceted biological insights from a draft genome sequence of the tobacco hornworm moth, Manduca sexta.</title>
        <authorList>
            <person name="Kanost M.R."/>
            <person name="Arrese E.L."/>
            <person name="Cao X."/>
            <person name="Chen Y.R."/>
            <person name="Chellapilla S."/>
            <person name="Goldsmith M.R."/>
            <person name="Grosse-Wilde E."/>
            <person name="Heckel D.G."/>
            <person name="Herndon N."/>
            <person name="Jiang H."/>
            <person name="Papanicolaou A."/>
            <person name="Qu J."/>
            <person name="Soulages J.L."/>
            <person name="Vogel H."/>
            <person name="Walters J."/>
            <person name="Waterhouse R.M."/>
            <person name="Ahn S.J."/>
            <person name="Almeida F.C."/>
            <person name="An C."/>
            <person name="Aqrawi P."/>
            <person name="Bretschneider A."/>
            <person name="Bryant W.B."/>
            <person name="Bucks S."/>
            <person name="Chao H."/>
            <person name="Chevignon G."/>
            <person name="Christen J.M."/>
            <person name="Clarke D.F."/>
            <person name="Dittmer N.T."/>
            <person name="Ferguson L.C.F."/>
            <person name="Garavelou S."/>
            <person name="Gordon K.H.J."/>
            <person name="Gunaratna R.T."/>
            <person name="Han Y."/>
            <person name="Hauser F."/>
            <person name="He Y."/>
            <person name="Heidel-Fischer H."/>
            <person name="Hirsh A."/>
            <person name="Hu Y."/>
            <person name="Jiang H."/>
            <person name="Kalra D."/>
            <person name="Klinner C."/>
            <person name="Konig C."/>
            <person name="Kovar C."/>
            <person name="Kroll A.R."/>
            <person name="Kuwar S.S."/>
            <person name="Lee S.L."/>
            <person name="Lehman R."/>
            <person name="Li K."/>
            <person name="Li Z."/>
            <person name="Liang H."/>
            <person name="Lovelace S."/>
            <person name="Lu Z."/>
            <person name="Mansfield J.H."/>
            <person name="McCulloch K.J."/>
            <person name="Mathew T."/>
            <person name="Morton B."/>
            <person name="Muzny D.M."/>
            <person name="Neunemann D."/>
            <person name="Ongeri F."/>
            <person name="Pauchet Y."/>
            <person name="Pu L.L."/>
            <person name="Pyrousis I."/>
            <person name="Rao X.J."/>
            <person name="Redding A."/>
            <person name="Roesel C."/>
            <person name="Sanchez-Gracia A."/>
            <person name="Schaack S."/>
            <person name="Shukla A."/>
            <person name="Tetreau G."/>
            <person name="Wang Y."/>
            <person name="Xiong G.H."/>
            <person name="Traut W."/>
            <person name="Walsh T.K."/>
            <person name="Worley K.C."/>
            <person name="Wu D."/>
            <person name="Wu W."/>
            <person name="Wu Y.Q."/>
            <person name="Zhang X."/>
            <person name="Zou Z."/>
            <person name="Zucker H."/>
            <person name="Briscoe A.D."/>
            <person name="Burmester T."/>
            <person name="Clem R.J."/>
            <person name="Feyereisen R."/>
            <person name="Grimmelikhuijzen C.J.P."/>
            <person name="Hamodrakas S.J."/>
            <person name="Hansson B.S."/>
            <person name="Huguet E."/>
            <person name="Jermiin L.S."/>
            <person name="Lan Q."/>
            <person name="Lehman H.K."/>
            <person name="Lorenzen M."/>
            <person name="Merzendorfer H."/>
            <person name="Michalopoulos I."/>
            <person name="Morton D.B."/>
            <person name="Muthukrishnan S."/>
            <person name="Oakeshott J.G."/>
            <person name="Palmer W."/>
            <person name="Park Y."/>
            <person name="Passarelli A.L."/>
            <person name="Rozas J."/>
            <person name="Schwartz L.M."/>
            <person name="Smith W."/>
            <person name="Southgate A."/>
            <person name="Vilcinskas A."/>
            <person name="Vogt R."/>
            <person name="Wang P."/>
            <person name="Werren J."/>
            <person name="Yu X.Q."/>
            <person name="Zhou J.J."/>
            <person name="Brown S.J."/>
            <person name="Scherer S.E."/>
            <person name="Richards S."/>
            <person name="Blissard G.W."/>
        </authorList>
    </citation>
    <scope>NUCLEOTIDE SEQUENCE</scope>
</reference>
<dbReference type="GO" id="GO:0005085">
    <property type="term" value="F:guanyl-nucleotide exchange factor activity"/>
    <property type="evidence" value="ECO:0007669"/>
    <property type="project" value="UniProtKB-KW"/>
</dbReference>
<comment type="caution">
    <text evidence="4">The sequence shown here is derived from an EMBL/GenBank/DDBJ whole genome shotgun (WGS) entry which is preliminary data.</text>
</comment>
<reference evidence="4" key="2">
    <citation type="submission" date="2020-12" db="EMBL/GenBank/DDBJ databases">
        <authorList>
            <person name="Kanost M."/>
        </authorList>
    </citation>
    <scope>NUCLEOTIDE SEQUENCE</scope>
</reference>
<dbReference type="SMART" id="SM00147">
    <property type="entry name" value="RasGEF"/>
    <property type="match status" value="1"/>
</dbReference>
<accession>A0A922CMF0</accession>
<evidence type="ECO:0008006" key="6">
    <source>
        <dbReference type="Google" id="ProtNLM"/>
    </source>
</evidence>
<dbReference type="CDD" id="cd00155">
    <property type="entry name" value="RasGEF"/>
    <property type="match status" value="1"/>
</dbReference>
<sequence>MPRDILTDSLAVLKIVEHDDEENWPLEDVSFKKSNKKMSSIPLNSQQTYTKDDCSCYYNYGLTPEDIGNQLTLLDLPSFKSIKPEELTTCGWTKLNKLTAAPNVVAFTKRFNRVSFWTVQEILNGHSPKVRAEILAHFIKVAKKLHELNNLHSLFAVISALNSASIYRLTKTWACLPKRDKQQFDKLAELFGEKDNWTALREYLRSINLPCIPYLGIFLTDLVYIDIAHPAGSPHRIAKMNVVLKALEKYQSSEYDITPLPHVANYLNSVRYIEELQKFLEDDQYKLSLKLEPASPVGSCSGSKESVKEVLPAGASTPFTVSPSHKLGSGSLRLQSAHQGKFIPTHRKCRSLGSNIFGKSHVDDKMEEKTPAGSVNLLDDTLLESPSTVAGSKMSKTLPHTDAAKAFSIQCDFQGFVRRKTILKEGRKVSLSSWQRYWLLISSNMLLFYAAKSFKG</sequence>
<dbReference type="PANTHER" id="PTHR23113">
    <property type="entry name" value="GUANINE NUCLEOTIDE EXCHANGE FACTOR"/>
    <property type="match status" value="1"/>
</dbReference>
<dbReference type="PANTHER" id="PTHR23113:SF368">
    <property type="entry name" value="CELL DIVISION CONTROL PROTEIN 25"/>
    <property type="match status" value="1"/>
</dbReference>
<dbReference type="PROSITE" id="PS50003">
    <property type="entry name" value="PH_DOMAIN"/>
    <property type="match status" value="1"/>
</dbReference>
<gene>
    <name evidence="4" type="ORF">O3G_MSEX007660</name>
</gene>
<keyword evidence="1" id="KW-0344">Guanine-nucleotide releasing factor</keyword>
<evidence type="ECO:0000256" key="1">
    <source>
        <dbReference type="PROSITE-ProRule" id="PRU00168"/>
    </source>
</evidence>
<dbReference type="InterPro" id="IPR001849">
    <property type="entry name" value="PH_domain"/>
</dbReference>
<dbReference type="GO" id="GO:0005886">
    <property type="term" value="C:plasma membrane"/>
    <property type="evidence" value="ECO:0007669"/>
    <property type="project" value="TreeGrafter"/>
</dbReference>